<keyword evidence="1" id="KW-0812">Transmembrane</keyword>
<feature type="transmembrane region" description="Helical" evidence="1">
    <location>
        <begin position="122"/>
        <end position="141"/>
    </location>
</feature>
<dbReference type="EMBL" id="CP017831">
    <property type="protein sequence ID" value="AOZ95803.1"/>
    <property type="molecule type" value="Genomic_DNA"/>
</dbReference>
<protein>
    <submittedName>
        <fullName evidence="2">Uncharacterized protein</fullName>
    </submittedName>
</protein>
<dbReference type="InterPro" id="IPR005325">
    <property type="entry name" value="DUF308_memb"/>
</dbReference>
<organism evidence="2 3">
    <name type="scientific">Butyrivibrio hungatei</name>
    <dbReference type="NCBI Taxonomy" id="185008"/>
    <lineage>
        <taxon>Bacteria</taxon>
        <taxon>Bacillati</taxon>
        <taxon>Bacillota</taxon>
        <taxon>Clostridia</taxon>
        <taxon>Lachnospirales</taxon>
        <taxon>Lachnospiraceae</taxon>
        <taxon>Butyrivibrio</taxon>
    </lineage>
</organism>
<dbReference type="RefSeq" id="WP_071175542.1">
    <property type="nucleotide sequence ID" value="NZ_CP017831.1"/>
</dbReference>
<evidence type="ECO:0000256" key="1">
    <source>
        <dbReference type="SAM" id="Phobius"/>
    </source>
</evidence>
<feature type="transmembrane region" description="Helical" evidence="1">
    <location>
        <begin position="147"/>
        <end position="167"/>
    </location>
</feature>
<name>A0A1D9NZW5_9FIRM</name>
<proteinExistence type="predicted"/>
<gene>
    <name evidence="2" type="ORF">bhn_I0769</name>
</gene>
<accession>A0A1D9NZW5</accession>
<sequence length="176" mass="19531">MTIWKKIENIISAVSMILIGIALLVFGEKAYMAIIGVFSLSLEIRGIRKLWYYFSMARYMVGGRNILFLGILYFDFGVLTGSLVWVPKVYVLMYLAGTLAFSGIVNLIGANEARRIQSSWKIKTFQGLVKILVAASCLIFMRSGARVVSICAIGFILSAVISIANTFRRQQVITIG</sequence>
<feature type="transmembrane region" description="Helical" evidence="1">
    <location>
        <begin position="66"/>
        <end position="85"/>
    </location>
</feature>
<evidence type="ECO:0000313" key="3">
    <source>
        <dbReference type="Proteomes" id="UP000179284"/>
    </source>
</evidence>
<evidence type="ECO:0000313" key="2">
    <source>
        <dbReference type="EMBL" id="AOZ95803.1"/>
    </source>
</evidence>
<reference evidence="3" key="1">
    <citation type="submission" date="2016-10" db="EMBL/GenBank/DDBJ databases">
        <title>The complete genome sequence of the rumen bacterium Butyrivibrio hungatei MB2003.</title>
        <authorList>
            <person name="Palevich N."/>
            <person name="Kelly W.J."/>
            <person name="Leahy S.C."/>
            <person name="Altermann E."/>
            <person name="Rakonjac J."/>
            <person name="Attwood G.T."/>
        </authorList>
    </citation>
    <scope>NUCLEOTIDE SEQUENCE [LARGE SCALE GENOMIC DNA]</scope>
    <source>
        <strain evidence="3">MB2003</strain>
    </source>
</reference>
<dbReference type="Pfam" id="PF03729">
    <property type="entry name" value="DUF308"/>
    <property type="match status" value="2"/>
</dbReference>
<dbReference type="AlphaFoldDB" id="A0A1D9NZW5"/>
<feature type="transmembrane region" description="Helical" evidence="1">
    <location>
        <begin position="7"/>
        <end position="26"/>
    </location>
</feature>
<keyword evidence="1" id="KW-0472">Membrane</keyword>
<feature type="transmembrane region" description="Helical" evidence="1">
    <location>
        <begin position="32"/>
        <end position="54"/>
    </location>
</feature>
<dbReference type="KEGG" id="bhu:bhn_I0769"/>
<keyword evidence="1" id="KW-1133">Transmembrane helix</keyword>
<dbReference type="OrthoDB" id="1849785at2"/>
<feature type="transmembrane region" description="Helical" evidence="1">
    <location>
        <begin position="91"/>
        <end position="110"/>
    </location>
</feature>
<keyword evidence="3" id="KW-1185">Reference proteome</keyword>
<dbReference type="Proteomes" id="UP000179284">
    <property type="component" value="Chromosome I"/>
</dbReference>